<organism evidence="2 3">
    <name type="scientific">Massilia soli</name>
    <dbReference type="NCBI Taxonomy" id="2792854"/>
    <lineage>
        <taxon>Bacteria</taxon>
        <taxon>Pseudomonadati</taxon>
        <taxon>Pseudomonadota</taxon>
        <taxon>Betaproteobacteria</taxon>
        <taxon>Burkholderiales</taxon>
        <taxon>Oxalobacteraceae</taxon>
        <taxon>Telluria group</taxon>
        <taxon>Massilia</taxon>
    </lineage>
</organism>
<dbReference type="EMBL" id="JAFBIL020000001">
    <property type="protein sequence ID" value="MBZ2205749.1"/>
    <property type="molecule type" value="Genomic_DNA"/>
</dbReference>
<evidence type="ECO:0000313" key="3">
    <source>
        <dbReference type="Proteomes" id="UP000809349"/>
    </source>
</evidence>
<accession>A0ABS7SHR3</accession>
<keyword evidence="1" id="KW-0472">Membrane</keyword>
<keyword evidence="3" id="KW-1185">Reference proteome</keyword>
<gene>
    <name evidence="2" type="ORF">I4X03_000575</name>
</gene>
<protein>
    <submittedName>
        <fullName evidence="2">Uncharacterized protein</fullName>
    </submittedName>
</protein>
<reference evidence="2 3" key="1">
    <citation type="submission" date="2021-01" db="EMBL/GenBank/DDBJ databases">
        <authorList>
            <person name="Ruan W."/>
            <person name="Khan S.A."/>
            <person name="Jeon C.O."/>
        </authorList>
    </citation>
    <scope>NUCLEOTIDE SEQUENCE [LARGE SCALE GENOMIC DNA]</scope>
    <source>
        <strain evidence="2 3">R798</strain>
    </source>
</reference>
<comment type="caution">
    <text evidence="2">The sequence shown here is derived from an EMBL/GenBank/DDBJ whole genome shotgun (WGS) entry which is preliminary data.</text>
</comment>
<sequence length="154" mass="16332">MDTHLPNDGLDGHLKALRSETEQLNAPPCVEQELMAAFARQHARRRWYQRLPRLALPGGAVALAALAVAVLVKAPSGGPPLLQRGDGGVFIALDSLERIEGEPDTRMIAAEVPRMELASLGVPVTPENAGDSVLAEMLVSADGEPLALRLTSAE</sequence>
<keyword evidence="1" id="KW-1133">Transmembrane helix</keyword>
<reference evidence="2 3" key="2">
    <citation type="submission" date="2021-08" db="EMBL/GenBank/DDBJ databases">
        <title>Massilia sp. R798.</title>
        <authorList>
            <person name="Baek J.H."/>
            <person name="Jung H.S."/>
            <person name="Kim K.R."/>
            <person name="Jeon C.O."/>
        </authorList>
    </citation>
    <scope>NUCLEOTIDE SEQUENCE [LARGE SCALE GENOMIC DNA]</scope>
    <source>
        <strain evidence="2 3">R798</strain>
    </source>
</reference>
<dbReference type="RefSeq" id="WP_223464235.1">
    <property type="nucleotide sequence ID" value="NZ_JAFBIL020000001.1"/>
</dbReference>
<keyword evidence="1" id="KW-0812">Transmembrane</keyword>
<feature type="transmembrane region" description="Helical" evidence="1">
    <location>
        <begin position="54"/>
        <end position="72"/>
    </location>
</feature>
<dbReference type="Proteomes" id="UP000809349">
    <property type="component" value="Unassembled WGS sequence"/>
</dbReference>
<proteinExistence type="predicted"/>
<name>A0ABS7SHR3_9BURK</name>
<evidence type="ECO:0000313" key="2">
    <source>
        <dbReference type="EMBL" id="MBZ2205749.1"/>
    </source>
</evidence>
<evidence type="ECO:0000256" key="1">
    <source>
        <dbReference type="SAM" id="Phobius"/>
    </source>
</evidence>